<keyword evidence="5" id="KW-0378">Hydrolase</keyword>
<gene>
    <name evidence="9" type="ORF">MQE35_10185</name>
</gene>
<evidence type="ECO:0000256" key="2">
    <source>
        <dbReference type="ARBA" id="ARBA00008779"/>
    </source>
</evidence>
<keyword evidence="3" id="KW-0479">Metal-binding</keyword>
<organism evidence="9 10">
    <name type="scientific">Abyssalbus ytuae</name>
    <dbReference type="NCBI Taxonomy" id="2926907"/>
    <lineage>
        <taxon>Bacteria</taxon>
        <taxon>Pseudomonadati</taxon>
        <taxon>Bacteroidota</taxon>
        <taxon>Flavobacteriia</taxon>
        <taxon>Flavobacteriales</taxon>
        <taxon>Flavobacteriaceae</taxon>
        <taxon>Abyssalbus</taxon>
    </lineage>
</organism>
<evidence type="ECO:0000256" key="5">
    <source>
        <dbReference type="ARBA" id="ARBA00022801"/>
    </source>
</evidence>
<dbReference type="SUPFAM" id="SSF53649">
    <property type="entry name" value="Alkaline phosphatase-like"/>
    <property type="match status" value="1"/>
</dbReference>
<dbReference type="Proteomes" id="UP000831290">
    <property type="component" value="Chromosome"/>
</dbReference>
<accession>A0A9E7CSD6</accession>
<evidence type="ECO:0000259" key="8">
    <source>
        <dbReference type="Pfam" id="PF00884"/>
    </source>
</evidence>
<dbReference type="EMBL" id="CP094358">
    <property type="protein sequence ID" value="UOB16106.1"/>
    <property type="molecule type" value="Genomic_DNA"/>
</dbReference>
<dbReference type="InterPro" id="IPR024607">
    <property type="entry name" value="Sulfatase_CS"/>
</dbReference>
<dbReference type="Gene3D" id="3.40.720.10">
    <property type="entry name" value="Alkaline Phosphatase, subunit A"/>
    <property type="match status" value="1"/>
</dbReference>
<keyword evidence="4" id="KW-0732">Signal</keyword>
<dbReference type="KEGG" id="fbm:MQE35_10185"/>
<dbReference type="GO" id="GO:0004065">
    <property type="term" value="F:arylsulfatase activity"/>
    <property type="evidence" value="ECO:0007669"/>
    <property type="project" value="TreeGrafter"/>
</dbReference>
<keyword evidence="7" id="KW-0325">Glycoprotein</keyword>
<keyword evidence="6" id="KW-0106">Calcium</keyword>
<dbReference type="InterPro" id="IPR000917">
    <property type="entry name" value="Sulfatase_N"/>
</dbReference>
<proteinExistence type="inferred from homology"/>
<dbReference type="PROSITE" id="PS51257">
    <property type="entry name" value="PROKAR_LIPOPROTEIN"/>
    <property type="match status" value="1"/>
</dbReference>
<dbReference type="AlphaFoldDB" id="A0A9E7CSD6"/>
<dbReference type="InterPro" id="IPR050738">
    <property type="entry name" value="Sulfatase"/>
</dbReference>
<feature type="domain" description="Sulfatase N-terminal" evidence="8">
    <location>
        <begin position="32"/>
        <end position="330"/>
    </location>
</feature>
<dbReference type="Gene3D" id="3.30.1120.10">
    <property type="match status" value="1"/>
</dbReference>
<keyword evidence="10" id="KW-1185">Reference proteome</keyword>
<dbReference type="FunFam" id="3.40.720.10:FF:000023">
    <property type="entry name" value="Arylsulfatase A"/>
    <property type="match status" value="1"/>
</dbReference>
<sequence>MIKNIGFSLVILTAVLSCKLNKEEVSQSERPPNIVFIFADDLGYGDIGCFGADDIKTPNIDNISSQGIRFTEFYSASPICTPSRAGLLTGRLPQRMGINNVFFPESMSGMPPEEVTVAEMLKEKNYATGIIGKWHLGHHHKFLPLQQGFDYYFGIPYSNDMESVVYIRGNEVEEFEVDQKYITRRYTEEALSFIEKHKENPFFLYVAHNMPHVPVYASENFIGTSQRGLYGDVVQELDWSVGSIIEKLKTLDILENTLVIFSSDNGPWLVMEDHGGSAGILREGKQFTFEGGMRVPTVAMWKGKIPEGMVYDDMVSQMDWFPTFAKLAGVNLPENHVLDGKDISEILLEGGTRSENSYLFFNGTNELQAYREGDWKIKKPYSGNKGTHWMKAVEAHDTLLINLKEDPGEKNNLYSAHPQKALDLFNEMENRYNNLGQLPPPLIIKTEADRSHLKYLKNKRNKNSNPDR</sequence>
<reference evidence="9" key="1">
    <citation type="submission" date="2022-03" db="EMBL/GenBank/DDBJ databases">
        <title>Description of Abyssus ytuae gen. nov., sp. nov., a novel member of the family Flavobacteriaceae isolated from the sediment of Mariana Trench.</title>
        <authorList>
            <person name="Zhang J."/>
            <person name="Xu X."/>
        </authorList>
    </citation>
    <scope>NUCLEOTIDE SEQUENCE</scope>
    <source>
        <strain evidence="9">MT3330</strain>
    </source>
</reference>
<dbReference type="PANTHER" id="PTHR42693:SF53">
    <property type="entry name" value="ENDO-4-O-SULFATASE"/>
    <property type="match status" value="1"/>
</dbReference>
<evidence type="ECO:0000256" key="7">
    <source>
        <dbReference type="ARBA" id="ARBA00023180"/>
    </source>
</evidence>
<dbReference type="InterPro" id="IPR017850">
    <property type="entry name" value="Alkaline_phosphatase_core_sf"/>
</dbReference>
<protein>
    <submittedName>
        <fullName evidence="9">Sulfatase</fullName>
    </submittedName>
</protein>
<dbReference type="GO" id="GO:0046872">
    <property type="term" value="F:metal ion binding"/>
    <property type="evidence" value="ECO:0007669"/>
    <property type="project" value="UniProtKB-KW"/>
</dbReference>
<evidence type="ECO:0000256" key="3">
    <source>
        <dbReference type="ARBA" id="ARBA00022723"/>
    </source>
</evidence>
<dbReference type="CDD" id="cd16026">
    <property type="entry name" value="GALNS_like"/>
    <property type="match status" value="1"/>
</dbReference>
<evidence type="ECO:0000256" key="1">
    <source>
        <dbReference type="ARBA" id="ARBA00001913"/>
    </source>
</evidence>
<evidence type="ECO:0000313" key="10">
    <source>
        <dbReference type="Proteomes" id="UP000831290"/>
    </source>
</evidence>
<evidence type="ECO:0000313" key="9">
    <source>
        <dbReference type="EMBL" id="UOB16106.1"/>
    </source>
</evidence>
<evidence type="ECO:0000256" key="6">
    <source>
        <dbReference type="ARBA" id="ARBA00022837"/>
    </source>
</evidence>
<evidence type="ECO:0000256" key="4">
    <source>
        <dbReference type="ARBA" id="ARBA00022729"/>
    </source>
</evidence>
<dbReference type="RefSeq" id="WP_255841263.1">
    <property type="nucleotide sequence ID" value="NZ_CP094358.1"/>
</dbReference>
<dbReference type="PANTHER" id="PTHR42693">
    <property type="entry name" value="ARYLSULFATASE FAMILY MEMBER"/>
    <property type="match status" value="1"/>
</dbReference>
<dbReference type="Pfam" id="PF00884">
    <property type="entry name" value="Sulfatase"/>
    <property type="match status" value="1"/>
</dbReference>
<comment type="cofactor">
    <cofactor evidence="1">
        <name>Ca(2+)</name>
        <dbReference type="ChEBI" id="CHEBI:29108"/>
    </cofactor>
</comment>
<name>A0A9E7CSD6_9FLAO</name>
<comment type="similarity">
    <text evidence="2">Belongs to the sulfatase family.</text>
</comment>
<dbReference type="PROSITE" id="PS00523">
    <property type="entry name" value="SULFATASE_1"/>
    <property type="match status" value="1"/>
</dbReference>